<dbReference type="PaxDb" id="3880-AES71090"/>
<dbReference type="EMBL" id="CM001219">
    <property type="protein sequence ID" value="AES71090.1"/>
    <property type="molecule type" value="Genomic_DNA"/>
</dbReference>
<reference evidence="2" key="3">
    <citation type="submission" date="2015-04" db="UniProtKB">
        <authorList>
            <consortium name="EnsemblPlants"/>
        </authorList>
    </citation>
    <scope>IDENTIFICATION</scope>
    <source>
        <strain evidence="2">cv. Jemalong A17</strain>
    </source>
</reference>
<dbReference type="HOGENOM" id="CLU_2945166_0_0_1"/>
<name>G7JAM6_MEDTR</name>
<evidence type="ECO:0000313" key="2">
    <source>
        <dbReference type="EnsemblPlants" id="AES71090"/>
    </source>
</evidence>
<gene>
    <name evidence="1" type="ordered locus">MTR_3g069970</name>
</gene>
<dbReference type="AlphaFoldDB" id="G7JAM6"/>
<evidence type="ECO:0000313" key="1">
    <source>
        <dbReference type="EMBL" id="AES71090.1"/>
    </source>
</evidence>
<reference evidence="1 3" key="1">
    <citation type="journal article" date="2011" name="Nature">
        <title>The Medicago genome provides insight into the evolution of rhizobial symbioses.</title>
        <authorList>
            <person name="Young N.D."/>
            <person name="Debelle F."/>
            <person name="Oldroyd G.E."/>
            <person name="Geurts R."/>
            <person name="Cannon S.B."/>
            <person name="Udvardi M.K."/>
            <person name="Benedito V.A."/>
            <person name="Mayer K.F."/>
            <person name="Gouzy J."/>
            <person name="Schoof H."/>
            <person name="Van de Peer Y."/>
            <person name="Proost S."/>
            <person name="Cook D.R."/>
            <person name="Meyers B.C."/>
            <person name="Spannagl M."/>
            <person name="Cheung F."/>
            <person name="De Mita S."/>
            <person name="Krishnakumar V."/>
            <person name="Gundlach H."/>
            <person name="Zhou S."/>
            <person name="Mudge J."/>
            <person name="Bharti A.K."/>
            <person name="Murray J.D."/>
            <person name="Naoumkina M.A."/>
            <person name="Rosen B."/>
            <person name="Silverstein K.A."/>
            <person name="Tang H."/>
            <person name="Rombauts S."/>
            <person name="Zhao P.X."/>
            <person name="Zhou P."/>
            <person name="Barbe V."/>
            <person name="Bardou P."/>
            <person name="Bechner M."/>
            <person name="Bellec A."/>
            <person name="Berger A."/>
            <person name="Berges H."/>
            <person name="Bidwell S."/>
            <person name="Bisseling T."/>
            <person name="Choisne N."/>
            <person name="Couloux A."/>
            <person name="Denny R."/>
            <person name="Deshpande S."/>
            <person name="Dai X."/>
            <person name="Doyle J.J."/>
            <person name="Dudez A.M."/>
            <person name="Farmer A.D."/>
            <person name="Fouteau S."/>
            <person name="Franken C."/>
            <person name="Gibelin C."/>
            <person name="Gish J."/>
            <person name="Goldstein S."/>
            <person name="Gonzalez A.J."/>
            <person name="Green P.J."/>
            <person name="Hallab A."/>
            <person name="Hartog M."/>
            <person name="Hua A."/>
            <person name="Humphray S.J."/>
            <person name="Jeong D.H."/>
            <person name="Jing Y."/>
            <person name="Jocker A."/>
            <person name="Kenton S.M."/>
            <person name="Kim D.J."/>
            <person name="Klee K."/>
            <person name="Lai H."/>
            <person name="Lang C."/>
            <person name="Lin S."/>
            <person name="Macmil S.L."/>
            <person name="Magdelenat G."/>
            <person name="Matthews L."/>
            <person name="McCorrison J."/>
            <person name="Monaghan E.L."/>
            <person name="Mun J.H."/>
            <person name="Najar F.Z."/>
            <person name="Nicholson C."/>
            <person name="Noirot C."/>
            <person name="O'Bleness M."/>
            <person name="Paule C.R."/>
            <person name="Poulain J."/>
            <person name="Prion F."/>
            <person name="Qin B."/>
            <person name="Qu C."/>
            <person name="Retzel E.F."/>
            <person name="Riddle C."/>
            <person name="Sallet E."/>
            <person name="Samain S."/>
            <person name="Samson N."/>
            <person name="Sanders I."/>
            <person name="Saurat O."/>
            <person name="Scarpelli C."/>
            <person name="Schiex T."/>
            <person name="Segurens B."/>
            <person name="Severin A.J."/>
            <person name="Sherrier D.J."/>
            <person name="Shi R."/>
            <person name="Sims S."/>
            <person name="Singer S.R."/>
            <person name="Sinharoy S."/>
            <person name="Sterck L."/>
            <person name="Viollet A."/>
            <person name="Wang B.B."/>
            <person name="Wang K."/>
            <person name="Wang M."/>
            <person name="Wang X."/>
            <person name="Warfsmann J."/>
            <person name="Weissenbach J."/>
            <person name="White D.D."/>
            <person name="White J.D."/>
            <person name="Wiley G.B."/>
            <person name="Wincker P."/>
            <person name="Xing Y."/>
            <person name="Yang L."/>
            <person name="Yao Z."/>
            <person name="Ying F."/>
            <person name="Zhai J."/>
            <person name="Zhou L."/>
            <person name="Zuber A."/>
            <person name="Denarie J."/>
            <person name="Dixon R.A."/>
            <person name="May G.D."/>
            <person name="Schwartz D.C."/>
            <person name="Rogers J."/>
            <person name="Quetier F."/>
            <person name="Town C.D."/>
            <person name="Roe B.A."/>
        </authorList>
    </citation>
    <scope>NUCLEOTIDE SEQUENCE [LARGE SCALE GENOMIC DNA]</scope>
    <source>
        <strain evidence="1">A17</strain>
        <strain evidence="2 3">cv. Jemalong A17</strain>
    </source>
</reference>
<organism evidence="1 3">
    <name type="scientific">Medicago truncatula</name>
    <name type="common">Barrel medic</name>
    <name type="synonym">Medicago tribuloides</name>
    <dbReference type="NCBI Taxonomy" id="3880"/>
    <lineage>
        <taxon>Eukaryota</taxon>
        <taxon>Viridiplantae</taxon>
        <taxon>Streptophyta</taxon>
        <taxon>Embryophyta</taxon>
        <taxon>Tracheophyta</taxon>
        <taxon>Spermatophyta</taxon>
        <taxon>Magnoliopsida</taxon>
        <taxon>eudicotyledons</taxon>
        <taxon>Gunneridae</taxon>
        <taxon>Pentapetalae</taxon>
        <taxon>rosids</taxon>
        <taxon>fabids</taxon>
        <taxon>Fabales</taxon>
        <taxon>Fabaceae</taxon>
        <taxon>Papilionoideae</taxon>
        <taxon>50 kb inversion clade</taxon>
        <taxon>NPAAA clade</taxon>
        <taxon>Hologalegina</taxon>
        <taxon>IRL clade</taxon>
        <taxon>Trifolieae</taxon>
        <taxon>Medicago</taxon>
    </lineage>
</organism>
<dbReference type="InterPro" id="IPR013880">
    <property type="entry name" value="Yos1"/>
</dbReference>
<keyword evidence="3" id="KW-1185">Reference proteome</keyword>
<dbReference type="Proteomes" id="UP000002051">
    <property type="component" value="Chromosome 3"/>
</dbReference>
<evidence type="ECO:0000313" key="3">
    <source>
        <dbReference type="Proteomes" id="UP000002051"/>
    </source>
</evidence>
<sequence length="60" mass="6863">MESLLIRVNIHDGVGFISVQGDGFVNYEGFLLLPNALAILNEDRFLAPKGWWFSDYRAYL</sequence>
<protein>
    <submittedName>
        <fullName evidence="1">Yos1-like protein</fullName>
    </submittedName>
</protein>
<dbReference type="Pfam" id="PF08571">
    <property type="entry name" value="Yos1"/>
    <property type="match status" value="1"/>
</dbReference>
<dbReference type="EnsemblPlants" id="AES71090">
    <property type="protein sequence ID" value="AES71090"/>
    <property type="gene ID" value="MTR_3g069970"/>
</dbReference>
<reference evidence="1 3" key="2">
    <citation type="journal article" date="2014" name="BMC Genomics">
        <title>An improved genome release (version Mt4.0) for the model legume Medicago truncatula.</title>
        <authorList>
            <person name="Tang H."/>
            <person name="Krishnakumar V."/>
            <person name="Bidwell S."/>
            <person name="Rosen B."/>
            <person name="Chan A."/>
            <person name="Zhou S."/>
            <person name="Gentzbittel L."/>
            <person name="Childs K.L."/>
            <person name="Yandell M."/>
            <person name="Gundlach H."/>
            <person name="Mayer K.F."/>
            <person name="Schwartz D.C."/>
            <person name="Town C.D."/>
        </authorList>
    </citation>
    <scope>GENOME REANNOTATION</scope>
    <source>
        <strain evidence="2 3">cv. Jemalong A17</strain>
    </source>
</reference>
<proteinExistence type="predicted"/>
<accession>G7JAM6</accession>